<sequence>MSVHIDDVDLACRLSGLTLTELWIAYVGMGGSASEVDLWARLALGAGWPAVEDAMLLAAAEEALVNAGLPRLHPGEG</sequence>
<keyword evidence="2" id="KW-1185">Reference proteome</keyword>
<accession>A0A1M5FBB5</accession>
<evidence type="ECO:0000313" key="2">
    <source>
        <dbReference type="Proteomes" id="UP000184471"/>
    </source>
</evidence>
<name>A0A1M5FBB5_9ACTN</name>
<organism evidence="1 2">
    <name type="scientific">Geodermatophilus nigrescens</name>
    <dbReference type="NCBI Taxonomy" id="1070870"/>
    <lineage>
        <taxon>Bacteria</taxon>
        <taxon>Bacillati</taxon>
        <taxon>Actinomycetota</taxon>
        <taxon>Actinomycetes</taxon>
        <taxon>Geodermatophilales</taxon>
        <taxon>Geodermatophilaceae</taxon>
        <taxon>Geodermatophilus</taxon>
    </lineage>
</organism>
<dbReference type="Proteomes" id="UP000184471">
    <property type="component" value="Unassembled WGS sequence"/>
</dbReference>
<evidence type="ECO:0000313" key="1">
    <source>
        <dbReference type="EMBL" id="SHF88746.1"/>
    </source>
</evidence>
<protein>
    <submittedName>
        <fullName evidence="1">Uncharacterized protein</fullName>
    </submittedName>
</protein>
<dbReference type="EMBL" id="FQVX01000001">
    <property type="protein sequence ID" value="SHF88746.1"/>
    <property type="molecule type" value="Genomic_DNA"/>
</dbReference>
<reference evidence="1 2" key="1">
    <citation type="submission" date="2016-11" db="EMBL/GenBank/DDBJ databases">
        <authorList>
            <person name="Jaros S."/>
            <person name="Januszkiewicz K."/>
            <person name="Wedrychowicz H."/>
        </authorList>
    </citation>
    <scope>NUCLEOTIDE SEQUENCE [LARGE SCALE GENOMIC DNA]</scope>
    <source>
        <strain evidence="1 2">DSM 45408</strain>
    </source>
</reference>
<proteinExistence type="predicted"/>
<dbReference type="AlphaFoldDB" id="A0A1M5FBB5"/>
<gene>
    <name evidence="1" type="ORF">SAMN05444351_1156</name>
</gene>